<sequence length="250" mass="28773">MLRADAINPFDNLPNETLQYLLRFSNHHGMLVCKRFLEADREVTKNEAQKFFTDYLITKTINFDSVNPLKIIYLINVFALDELPKISDPNEKTATIGILLLQLYEVLYFYTNHNQIEFTLLREPDVLTSSAWAVSYLVTSNDESDSLRTPISEQDINKLKDDVSDMLAFLTNTNPEQNIKTRYFNEIVTGMMQDFKAGMKYAEDNTSGCNLRFFSFTAESKPQMILRLINQCASLLETQPPTPQTSCIMF</sequence>
<keyword evidence="2" id="KW-1185">Reference proteome</keyword>
<name>A0A1E5JLW2_9GAMM</name>
<comment type="caution">
    <text evidence="1">The sequence shown here is derived from an EMBL/GenBank/DDBJ whole genome shotgun (WGS) entry which is preliminary data.</text>
</comment>
<reference evidence="1 2" key="1">
    <citation type="submission" date="2016-02" db="EMBL/GenBank/DDBJ databases">
        <title>Secondary metabolites in Legionella.</title>
        <authorList>
            <person name="Tobias N.J."/>
            <person name="Bode H.B."/>
        </authorList>
    </citation>
    <scope>NUCLEOTIDE SEQUENCE [LARGE SCALE GENOMIC DNA]</scope>
    <source>
        <strain evidence="1 2">DSM 19216</strain>
    </source>
</reference>
<dbReference type="RefSeq" id="WP_058517680.1">
    <property type="nucleotide sequence ID" value="NZ_CAAAIE010000009.1"/>
</dbReference>
<dbReference type="EMBL" id="LSOG01000091">
    <property type="protein sequence ID" value="OEH45531.1"/>
    <property type="molecule type" value="Genomic_DNA"/>
</dbReference>
<evidence type="ECO:0000313" key="1">
    <source>
        <dbReference type="EMBL" id="OEH45531.1"/>
    </source>
</evidence>
<evidence type="ECO:0000313" key="2">
    <source>
        <dbReference type="Proteomes" id="UP000095229"/>
    </source>
</evidence>
<proteinExistence type="predicted"/>
<accession>A0A1E5JLW2</accession>
<dbReference type="OrthoDB" id="5651326at2"/>
<dbReference type="Proteomes" id="UP000095229">
    <property type="component" value="Unassembled WGS sequence"/>
</dbReference>
<dbReference type="PATRIC" id="fig|45071.6.peg.1972"/>
<protein>
    <submittedName>
        <fullName evidence="1">Uncharacterized protein</fullName>
    </submittedName>
</protein>
<gene>
    <name evidence="1" type="ORF">lpari_03490</name>
</gene>
<dbReference type="AlphaFoldDB" id="A0A1E5JLW2"/>
<organism evidence="1 2">
    <name type="scientific">Legionella parisiensis</name>
    <dbReference type="NCBI Taxonomy" id="45071"/>
    <lineage>
        <taxon>Bacteria</taxon>
        <taxon>Pseudomonadati</taxon>
        <taxon>Pseudomonadota</taxon>
        <taxon>Gammaproteobacteria</taxon>
        <taxon>Legionellales</taxon>
        <taxon>Legionellaceae</taxon>
        <taxon>Legionella</taxon>
    </lineage>
</organism>